<name>A0A8T2WKR1_POPDE</name>
<proteinExistence type="predicted"/>
<dbReference type="Proteomes" id="UP000807159">
    <property type="component" value="Chromosome 18"/>
</dbReference>
<comment type="caution">
    <text evidence="1">The sequence shown here is derived from an EMBL/GenBank/DDBJ whole genome shotgun (WGS) entry which is preliminary data.</text>
</comment>
<gene>
    <name evidence="1" type="ORF">H0E87_029404</name>
</gene>
<evidence type="ECO:0000313" key="2">
    <source>
        <dbReference type="Proteomes" id="UP000807159"/>
    </source>
</evidence>
<dbReference type="AlphaFoldDB" id="A0A8T2WKR1"/>
<evidence type="ECO:0000313" key="1">
    <source>
        <dbReference type="EMBL" id="KAH8481925.1"/>
    </source>
</evidence>
<accession>A0A8T2WKR1</accession>
<sequence length="108" mass="12293">MELAEVKCSNCMLEPRPKTDFSVGREALLWRKSKTLKFWNQPVCLPFDSCGWFDISATNARMSTCYLQFAPELIGSSAQQYNYFASTATKLEMYGDIQSINRKSEPSS</sequence>
<keyword evidence="2" id="KW-1185">Reference proteome</keyword>
<protein>
    <submittedName>
        <fullName evidence="1">Uncharacterized protein</fullName>
    </submittedName>
</protein>
<dbReference type="EMBL" id="JACEGQ020000018">
    <property type="protein sequence ID" value="KAH8481925.1"/>
    <property type="molecule type" value="Genomic_DNA"/>
</dbReference>
<organism evidence="1 2">
    <name type="scientific">Populus deltoides</name>
    <name type="common">Eastern poplar</name>
    <name type="synonym">Eastern cottonwood</name>
    <dbReference type="NCBI Taxonomy" id="3696"/>
    <lineage>
        <taxon>Eukaryota</taxon>
        <taxon>Viridiplantae</taxon>
        <taxon>Streptophyta</taxon>
        <taxon>Embryophyta</taxon>
        <taxon>Tracheophyta</taxon>
        <taxon>Spermatophyta</taxon>
        <taxon>Magnoliopsida</taxon>
        <taxon>eudicotyledons</taxon>
        <taxon>Gunneridae</taxon>
        <taxon>Pentapetalae</taxon>
        <taxon>rosids</taxon>
        <taxon>fabids</taxon>
        <taxon>Malpighiales</taxon>
        <taxon>Salicaceae</taxon>
        <taxon>Saliceae</taxon>
        <taxon>Populus</taxon>
    </lineage>
</organism>
<reference evidence="1" key="1">
    <citation type="journal article" date="2021" name="J. Hered.">
        <title>Genome Assembly of Salicaceae Populus deltoides (Eastern Cottonwood) I-69 Based on Nanopore Sequencing and Hi-C Technologies.</title>
        <authorList>
            <person name="Bai S."/>
            <person name="Wu H."/>
            <person name="Zhang J."/>
            <person name="Pan Z."/>
            <person name="Zhao W."/>
            <person name="Li Z."/>
            <person name="Tong C."/>
        </authorList>
    </citation>
    <scope>NUCLEOTIDE SEQUENCE</scope>
    <source>
        <tissue evidence="1">Leaf</tissue>
    </source>
</reference>